<evidence type="ECO:0000256" key="1">
    <source>
        <dbReference type="ARBA" id="ARBA00007613"/>
    </source>
</evidence>
<keyword evidence="2" id="KW-0812">Transmembrane</keyword>
<comment type="subcellular location">
    <subcellularLocation>
        <location evidence="2">Cell membrane</location>
        <topology evidence="2">Lipid-anchor</topology>
    </subcellularLocation>
</comment>
<dbReference type="Pfam" id="PF02321">
    <property type="entry name" value="OEP"/>
    <property type="match status" value="2"/>
</dbReference>
<keyword evidence="2" id="KW-0472">Membrane</keyword>
<dbReference type="NCBIfam" id="TIGR01845">
    <property type="entry name" value="outer_NodT"/>
    <property type="match status" value="1"/>
</dbReference>
<comment type="caution">
    <text evidence="3">The sequence shown here is derived from an EMBL/GenBank/DDBJ whole genome shotgun (WGS) entry which is preliminary data.</text>
</comment>
<keyword evidence="4" id="KW-1185">Reference proteome</keyword>
<gene>
    <name evidence="3" type="primary">oprM_9</name>
    <name evidence="3" type="ORF">LMG26411_04545</name>
</gene>
<dbReference type="PANTHER" id="PTHR30203:SF21">
    <property type="entry name" value="OUTER MEMBRANE COMPONENT OF MULTIDRUG EFFLUX PUMP-RELATED"/>
    <property type="match status" value="1"/>
</dbReference>
<evidence type="ECO:0000313" key="4">
    <source>
        <dbReference type="Proteomes" id="UP000672657"/>
    </source>
</evidence>
<proteinExistence type="inferred from homology"/>
<dbReference type="Gene3D" id="2.20.200.10">
    <property type="entry name" value="Outer membrane efflux proteins (OEP)"/>
    <property type="match status" value="1"/>
</dbReference>
<accession>A0ABM8TM30</accession>
<dbReference type="Proteomes" id="UP000672657">
    <property type="component" value="Unassembled WGS sequence"/>
</dbReference>
<keyword evidence="2" id="KW-1134">Transmembrane beta strand</keyword>
<dbReference type="Gene3D" id="1.20.1600.10">
    <property type="entry name" value="Outer membrane efflux proteins (OEP)"/>
    <property type="match status" value="1"/>
</dbReference>
<name>A0ABM8TM30_9BURK</name>
<organism evidence="3 4">
    <name type="scientific">Cupriavidus numazuensis</name>
    <dbReference type="NCBI Taxonomy" id="221992"/>
    <lineage>
        <taxon>Bacteria</taxon>
        <taxon>Pseudomonadati</taxon>
        <taxon>Pseudomonadota</taxon>
        <taxon>Betaproteobacteria</taxon>
        <taxon>Burkholderiales</taxon>
        <taxon>Burkholderiaceae</taxon>
        <taxon>Cupriavidus</taxon>
    </lineage>
</organism>
<dbReference type="EMBL" id="CAJPVI010000030">
    <property type="protein sequence ID" value="CAG2154130.1"/>
    <property type="molecule type" value="Genomic_DNA"/>
</dbReference>
<protein>
    <submittedName>
        <fullName evidence="3">Outer membrane protein OprM</fullName>
    </submittedName>
</protein>
<keyword evidence="2" id="KW-0564">Palmitate</keyword>
<keyword evidence="2" id="KW-0449">Lipoprotein</keyword>
<sequence>MCSLSACMTVGPDYHVPDKALINLPKAQAAFVDTDGAKGVDAGHTVPDDWWKLYDDPLLSQLIGQALATNAGLRTANANLSRANAIYDQAKHAGGFGYHAVAAVQRAQLSAETFLLSKKLPVVNLADAALSASYEVDLFGKFRRSAEAALADTQASEAALDLARMQVVAEVARTYMDNCHATHELSIAQRSLDLQLRVANLTQRLHSTGRGAPTDLSRAKAQADLLRARLPLLRARKKNAQYALSTLLGHTPGDLPSGVDHCEEAPVLGRPIPLGDGMALLQRRPDVRAAERRLAGATARIGVATAELYPDVKLGASVGAAGLLDDFGKAPTREWSFGPLISWTFPTRGAQARLRATEAGADAALAQFDQTVLNALRDTQTALNNYAQRLEHQAALRAALEEARIAATQNRALYRGGRVPYLTSLDADRTLASAEAAVADTDAQISLDQINLFLALGGSWK</sequence>
<reference evidence="3 4" key="1">
    <citation type="submission" date="2021-03" db="EMBL/GenBank/DDBJ databases">
        <authorList>
            <person name="Peeters C."/>
        </authorList>
    </citation>
    <scope>NUCLEOTIDE SEQUENCE [LARGE SCALE GENOMIC DNA]</scope>
    <source>
        <strain evidence="3 4">LMG 26411</strain>
    </source>
</reference>
<evidence type="ECO:0000313" key="3">
    <source>
        <dbReference type="EMBL" id="CAG2154130.1"/>
    </source>
</evidence>
<dbReference type="InterPro" id="IPR003423">
    <property type="entry name" value="OMP_efflux"/>
</dbReference>
<dbReference type="SUPFAM" id="SSF56954">
    <property type="entry name" value="Outer membrane efflux proteins (OEP)"/>
    <property type="match status" value="1"/>
</dbReference>
<evidence type="ECO:0000256" key="2">
    <source>
        <dbReference type="RuleBase" id="RU362097"/>
    </source>
</evidence>
<dbReference type="PANTHER" id="PTHR30203">
    <property type="entry name" value="OUTER MEMBRANE CATION EFFLUX PROTEIN"/>
    <property type="match status" value="1"/>
</dbReference>
<dbReference type="InterPro" id="IPR010131">
    <property type="entry name" value="MdtP/NodT-like"/>
</dbReference>
<comment type="similarity">
    <text evidence="1 2">Belongs to the outer membrane factor (OMF) (TC 1.B.17) family.</text>
</comment>